<name>A0A8S2JRN6_9BILA</name>
<dbReference type="AlphaFoldDB" id="A0A8S2JRN6"/>
<reference evidence="2" key="1">
    <citation type="submission" date="2021-02" db="EMBL/GenBank/DDBJ databases">
        <authorList>
            <person name="Nowell W R."/>
        </authorList>
    </citation>
    <scope>NUCLEOTIDE SEQUENCE</scope>
</reference>
<comment type="caution">
    <text evidence="2">The sequence shown here is derived from an EMBL/GenBank/DDBJ whole genome shotgun (WGS) entry which is preliminary data.</text>
</comment>
<evidence type="ECO:0000313" key="2">
    <source>
        <dbReference type="EMBL" id="CAF3822146.1"/>
    </source>
</evidence>
<proteinExistence type="predicted"/>
<dbReference type="EMBL" id="CAJOBI010000428">
    <property type="protein sequence ID" value="CAF3822146.1"/>
    <property type="molecule type" value="Genomic_DNA"/>
</dbReference>
<feature type="region of interest" description="Disordered" evidence="1">
    <location>
        <begin position="695"/>
        <end position="720"/>
    </location>
</feature>
<sequence>MKNTKQIEKTTFNDFQEHILRSTSPISTILFDLIKYVLQSSTHMDVKCFENFTKTVLFDLKKDIFSNEQLNELHSCLNVRMKRFEHNRQKEVWKERLGLFKNDKITADLNKWISEFETILKIDFNEPIKSEAIGVDNAMWYFAVLLMTSSGHLSKDQYEYLLKLAIQSSLFNSMQKFYFQFYLNQGKAPITIHELNQLRIKLESDSVDEKKFAYEAIKLILDRKKPIFNNEKIEHASSDISNLSQCNDQPNKSEDTIPIIDNHVLSRLISLMETICTDIKTFSSEQIKELLNKFLYQSIIVRPLSNAEQQRLLSYYSCPISLNELKAYCSTTQLDLNDLLCLLKERPLMNNEELYDFLTQTIIKIFENREKFSNEKCEELKIFVEKRILGKKRYQLINENYVKFRFNKKNLPIINRAKLNELLNNILLQDYQSHLEFFTFLEEISQSIDVKEISIEFEIVRCFVSTIILVIADTNYSNLSNFASFHQRLKTILEQKRNYFSSVLSEQQYKLILTRLTPILNVDSLIDILKTNQNQINFSNLIDFIKNELTHQDDFEKLIHFLLYTFDNEFLSIEQTLEISNVIYEHSNFNNKSLKNLLQYLIELLKSNVHSSPKVFLNLIENNQENNQIVNQITIMLTAQNGKYAVAEWRKAMMNILKILCNRRDQNEQLKDIAQQSSMFNKTTFKQKLKSCWEQTSDNPADENKEPDAIPKNDNKNDSPAMHRELFRNLESNDASMNALAVQQLHACLLNQQLPSELLLQKFIQAINIVIRNAHKFTEISSNEWETLIAKNRGKIFSSDAQCDQLLMEILLIRLNMPTDTMNSLNRLIQSKKPHERTNGVNQLILLLKNTQINNEKSKTMNLPTISNQFYNTITRVVFDQKFDDRQVRQCLITAKNSWLLNNGHREKLNNI</sequence>
<gene>
    <name evidence="2" type="ORF">SMN809_LOCUS2352</name>
</gene>
<accession>A0A8S2JRN6</accession>
<evidence type="ECO:0000256" key="1">
    <source>
        <dbReference type="SAM" id="MobiDB-lite"/>
    </source>
</evidence>
<protein>
    <submittedName>
        <fullName evidence="2">Uncharacterized protein</fullName>
    </submittedName>
</protein>
<feature type="compositionally biased region" description="Basic and acidic residues" evidence="1">
    <location>
        <begin position="702"/>
        <end position="720"/>
    </location>
</feature>
<organism evidence="2 3">
    <name type="scientific">Rotaria magnacalcarata</name>
    <dbReference type="NCBI Taxonomy" id="392030"/>
    <lineage>
        <taxon>Eukaryota</taxon>
        <taxon>Metazoa</taxon>
        <taxon>Spiralia</taxon>
        <taxon>Gnathifera</taxon>
        <taxon>Rotifera</taxon>
        <taxon>Eurotatoria</taxon>
        <taxon>Bdelloidea</taxon>
        <taxon>Philodinida</taxon>
        <taxon>Philodinidae</taxon>
        <taxon>Rotaria</taxon>
    </lineage>
</organism>
<dbReference type="Proteomes" id="UP000676336">
    <property type="component" value="Unassembled WGS sequence"/>
</dbReference>
<evidence type="ECO:0000313" key="3">
    <source>
        <dbReference type="Proteomes" id="UP000676336"/>
    </source>
</evidence>